<dbReference type="Gene3D" id="1.10.510.10">
    <property type="entry name" value="Transferase(Phosphotransferase) domain 1"/>
    <property type="match status" value="1"/>
</dbReference>
<evidence type="ECO:0000256" key="2">
    <source>
        <dbReference type="ARBA" id="ARBA00022840"/>
    </source>
</evidence>
<dbReference type="Proteomes" id="UP001149813">
    <property type="component" value="Unassembled WGS sequence"/>
</dbReference>
<accession>A0A9W7XYE8</accession>
<keyword evidence="1" id="KW-0547">Nucleotide-binding</keyword>
<comment type="caution">
    <text evidence="5">The sequence shown here is derived from an EMBL/GenBank/DDBJ whole genome shotgun (WGS) entry which is preliminary data.</text>
</comment>
<evidence type="ECO:0000256" key="1">
    <source>
        <dbReference type="ARBA" id="ARBA00022741"/>
    </source>
</evidence>
<feature type="compositionally biased region" description="Acidic residues" evidence="3">
    <location>
        <begin position="343"/>
        <end position="353"/>
    </location>
</feature>
<dbReference type="PANTHER" id="PTHR24346:SF77">
    <property type="entry name" value="SERINE THREONINE PROTEIN KINASE"/>
    <property type="match status" value="1"/>
</dbReference>
<dbReference type="EMBL" id="JANBOJ010000231">
    <property type="protein sequence ID" value="KAJ1720724.1"/>
    <property type="molecule type" value="Genomic_DNA"/>
</dbReference>
<dbReference type="SUPFAM" id="SSF56112">
    <property type="entry name" value="Protein kinase-like (PK-like)"/>
    <property type="match status" value="1"/>
</dbReference>
<feature type="domain" description="Protein kinase" evidence="4">
    <location>
        <begin position="1"/>
        <end position="270"/>
    </location>
</feature>
<dbReference type="InterPro" id="IPR011009">
    <property type="entry name" value="Kinase-like_dom_sf"/>
</dbReference>
<dbReference type="CDD" id="cd14008">
    <property type="entry name" value="STKc_LKB1_CaMKK"/>
    <property type="match status" value="1"/>
</dbReference>
<feature type="region of interest" description="Disordered" evidence="3">
    <location>
        <begin position="328"/>
        <end position="353"/>
    </location>
</feature>
<feature type="region of interest" description="Disordered" evidence="3">
    <location>
        <begin position="1"/>
        <end position="30"/>
    </location>
</feature>
<dbReference type="SMART" id="SM00220">
    <property type="entry name" value="S_TKc"/>
    <property type="match status" value="1"/>
</dbReference>
<dbReference type="PANTHER" id="PTHR24346">
    <property type="entry name" value="MAP/MICROTUBULE AFFINITY-REGULATING KINASE"/>
    <property type="match status" value="1"/>
</dbReference>
<reference evidence="5" key="1">
    <citation type="submission" date="2022-07" db="EMBL/GenBank/DDBJ databases">
        <title>Phylogenomic reconstructions and comparative analyses of Kickxellomycotina fungi.</title>
        <authorList>
            <person name="Reynolds N.K."/>
            <person name="Stajich J.E."/>
            <person name="Barry K."/>
            <person name="Grigoriev I.V."/>
            <person name="Crous P."/>
            <person name="Smith M.E."/>
        </authorList>
    </citation>
    <scope>NUCLEOTIDE SEQUENCE</scope>
    <source>
        <strain evidence="5">NBRC 32514</strain>
    </source>
</reference>
<organism evidence="5 6">
    <name type="scientific">Coemansia erecta</name>
    <dbReference type="NCBI Taxonomy" id="147472"/>
    <lineage>
        <taxon>Eukaryota</taxon>
        <taxon>Fungi</taxon>
        <taxon>Fungi incertae sedis</taxon>
        <taxon>Zoopagomycota</taxon>
        <taxon>Kickxellomycotina</taxon>
        <taxon>Kickxellomycetes</taxon>
        <taxon>Kickxellales</taxon>
        <taxon>Kickxellaceae</taxon>
        <taxon>Coemansia</taxon>
    </lineage>
</organism>
<gene>
    <name evidence="5" type="ORF">LPJ53_004684</name>
</gene>
<dbReference type="GO" id="GO:0005524">
    <property type="term" value="F:ATP binding"/>
    <property type="evidence" value="ECO:0007669"/>
    <property type="project" value="UniProtKB-KW"/>
</dbReference>
<dbReference type="GO" id="GO:0004674">
    <property type="term" value="F:protein serine/threonine kinase activity"/>
    <property type="evidence" value="ECO:0007669"/>
    <property type="project" value="TreeGrafter"/>
</dbReference>
<name>A0A9W7XYE8_9FUNG</name>
<protein>
    <recommendedName>
        <fullName evidence="4">Protein kinase domain-containing protein</fullName>
    </recommendedName>
</protein>
<evidence type="ECO:0000259" key="4">
    <source>
        <dbReference type="PROSITE" id="PS50011"/>
    </source>
</evidence>
<dbReference type="Pfam" id="PF00069">
    <property type="entry name" value="Pkinase"/>
    <property type="match status" value="1"/>
</dbReference>
<keyword evidence="2" id="KW-0067">ATP-binding</keyword>
<dbReference type="PROSITE" id="PS00108">
    <property type="entry name" value="PROTEIN_KINASE_ST"/>
    <property type="match status" value="1"/>
</dbReference>
<keyword evidence="6" id="KW-1185">Reference proteome</keyword>
<dbReference type="PROSITE" id="PS50011">
    <property type="entry name" value="PROTEIN_KINASE_DOM"/>
    <property type="match status" value="1"/>
</dbReference>
<dbReference type="AlphaFoldDB" id="A0A9W7XYE8"/>
<dbReference type="InterPro" id="IPR000719">
    <property type="entry name" value="Prot_kinase_dom"/>
</dbReference>
<evidence type="ECO:0000313" key="5">
    <source>
        <dbReference type="EMBL" id="KAJ1720724.1"/>
    </source>
</evidence>
<proteinExistence type="predicted"/>
<sequence length="353" mass="40085">MKEYAKASLRKRRQSDMMRHSRGGGPMRPGRGGLFGARQMMLKQKSEEASDPFSLIKMELAISKKLVHPHLVRLFEVLNDDEQDVLYLVIDLCDKGPVQTLDAEQKASPVYEPEIAHKYFAQALLGLEYLHEMGIVHRDIKLDNLLLTADDTLKIADFGESVMHEESGDKVKGTTGTPAFMAPELCQNASEVSGEAADIWSLGVCLYCFVFGSLPFAGSSVMEVMDSVSECDLRFPGPFDKDLNDLLTRMLERNPDTRITLDEIREHPWVTQNGSFSLPSKERNCENHITEITQQDLDNAIQPIFDIMPAILAMAKLRRFRQRIKEKRERELREQQQQTPQEESNDAEVTDKI</sequence>
<evidence type="ECO:0000313" key="6">
    <source>
        <dbReference type="Proteomes" id="UP001149813"/>
    </source>
</evidence>
<dbReference type="GO" id="GO:0005737">
    <property type="term" value="C:cytoplasm"/>
    <property type="evidence" value="ECO:0007669"/>
    <property type="project" value="TreeGrafter"/>
</dbReference>
<dbReference type="GO" id="GO:0035556">
    <property type="term" value="P:intracellular signal transduction"/>
    <property type="evidence" value="ECO:0007669"/>
    <property type="project" value="TreeGrafter"/>
</dbReference>
<evidence type="ECO:0000256" key="3">
    <source>
        <dbReference type="SAM" id="MobiDB-lite"/>
    </source>
</evidence>
<dbReference type="InterPro" id="IPR008271">
    <property type="entry name" value="Ser/Thr_kinase_AS"/>
</dbReference>
<dbReference type="OrthoDB" id="68483at2759"/>